<keyword evidence="2 7" id="KW-0378">Hydrolase</keyword>
<keyword evidence="1" id="KW-0028">Amino-acid biosynthesis</keyword>
<dbReference type="SUPFAM" id="SSF53187">
    <property type="entry name" value="Zn-dependent exopeptidases"/>
    <property type="match status" value="1"/>
</dbReference>
<evidence type="ECO:0000313" key="7">
    <source>
        <dbReference type="EMBL" id="KRM96917.1"/>
    </source>
</evidence>
<keyword evidence="4" id="KW-0457">Lysine biosynthesis</keyword>
<dbReference type="Gene3D" id="3.30.70.360">
    <property type="match status" value="1"/>
</dbReference>
<evidence type="ECO:0000256" key="5">
    <source>
        <dbReference type="PIRSR" id="PIRSR005962-1"/>
    </source>
</evidence>
<dbReference type="GO" id="GO:0050118">
    <property type="term" value="F:N-acetyldiaminopimelate deacetylase activity"/>
    <property type="evidence" value="ECO:0007669"/>
    <property type="project" value="UniProtKB-ARBA"/>
</dbReference>
<dbReference type="Proteomes" id="UP000051015">
    <property type="component" value="Unassembled WGS sequence"/>
</dbReference>
<evidence type="ECO:0000256" key="2">
    <source>
        <dbReference type="ARBA" id="ARBA00022801"/>
    </source>
</evidence>
<feature type="binding site" evidence="5">
    <location>
        <position position="103"/>
    </location>
    <ligand>
        <name>Mn(2+)</name>
        <dbReference type="ChEBI" id="CHEBI:29035"/>
        <label>2</label>
    </ligand>
</feature>
<dbReference type="Pfam" id="PF07687">
    <property type="entry name" value="M20_dimer"/>
    <property type="match status" value="1"/>
</dbReference>
<gene>
    <name evidence="7" type="ORF">FC19_GL000444</name>
</gene>
<protein>
    <submittedName>
        <fullName evidence="7">Hippurate hydrolase</fullName>
    </submittedName>
</protein>
<keyword evidence="5" id="KW-0464">Manganese</keyword>
<dbReference type="STRING" id="1423725.FC19_GL000444"/>
<dbReference type="GO" id="GO:0046872">
    <property type="term" value="F:metal ion binding"/>
    <property type="evidence" value="ECO:0007669"/>
    <property type="project" value="UniProtKB-KW"/>
</dbReference>
<accession>A0A0R2CZN1</accession>
<evidence type="ECO:0000256" key="1">
    <source>
        <dbReference type="ARBA" id="ARBA00022605"/>
    </source>
</evidence>
<feature type="binding site" evidence="5">
    <location>
        <position position="101"/>
    </location>
    <ligand>
        <name>Mn(2+)</name>
        <dbReference type="ChEBI" id="CHEBI:29035"/>
        <label>2</label>
    </ligand>
</feature>
<dbReference type="PATRIC" id="fig|1423725.3.peg.456"/>
<dbReference type="GO" id="GO:0019877">
    <property type="term" value="P:diaminopimelate biosynthetic process"/>
    <property type="evidence" value="ECO:0007669"/>
    <property type="project" value="UniProtKB-KW"/>
</dbReference>
<dbReference type="RefSeq" id="WP_057875491.1">
    <property type="nucleotide sequence ID" value="NZ_AYZD01000011.1"/>
</dbReference>
<feature type="binding site" evidence="5">
    <location>
        <position position="352"/>
    </location>
    <ligand>
        <name>Mn(2+)</name>
        <dbReference type="ChEBI" id="CHEBI:29035"/>
        <label>2</label>
    </ligand>
</feature>
<dbReference type="AlphaFoldDB" id="A0A0R2CZN1"/>
<dbReference type="NCBIfam" id="TIGR01891">
    <property type="entry name" value="amidohydrolases"/>
    <property type="match status" value="1"/>
</dbReference>
<reference evidence="7 8" key="1">
    <citation type="journal article" date="2015" name="Genome Announc.">
        <title>Expanding the biotechnology potential of lactobacilli through comparative genomics of 213 strains and associated genera.</title>
        <authorList>
            <person name="Sun Z."/>
            <person name="Harris H.M."/>
            <person name="McCann A."/>
            <person name="Guo C."/>
            <person name="Argimon S."/>
            <person name="Zhang W."/>
            <person name="Yang X."/>
            <person name="Jeffery I.B."/>
            <person name="Cooney J.C."/>
            <person name="Kagawa T.F."/>
            <person name="Liu W."/>
            <person name="Song Y."/>
            <person name="Salvetti E."/>
            <person name="Wrobel A."/>
            <person name="Rasinkangas P."/>
            <person name="Parkhill J."/>
            <person name="Rea M.C."/>
            <person name="O'Sullivan O."/>
            <person name="Ritari J."/>
            <person name="Douillard F.P."/>
            <person name="Paul Ross R."/>
            <person name="Yang R."/>
            <person name="Briner A.E."/>
            <person name="Felis G.E."/>
            <person name="de Vos W.M."/>
            <person name="Barrangou R."/>
            <person name="Klaenhammer T.R."/>
            <person name="Caufield P.W."/>
            <person name="Cui Y."/>
            <person name="Zhang H."/>
            <person name="O'Toole P.W."/>
        </authorList>
    </citation>
    <scope>NUCLEOTIDE SEQUENCE [LARGE SCALE GENOMIC DNA]</scope>
    <source>
        <strain evidence="7 8">DSM 21051</strain>
    </source>
</reference>
<evidence type="ECO:0000313" key="8">
    <source>
        <dbReference type="Proteomes" id="UP000051015"/>
    </source>
</evidence>
<organism evidence="7 8">
    <name type="scientific">Liquorilactobacillus aquaticus DSM 21051</name>
    <dbReference type="NCBI Taxonomy" id="1423725"/>
    <lineage>
        <taxon>Bacteria</taxon>
        <taxon>Bacillati</taxon>
        <taxon>Bacillota</taxon>
        <taxon>Bacilli</taxon>
        <taxon>Lactobacillales</taxon>
        <taxon>Lactobacillaceae</taxon>
        <taxon>Liquorilactobacillus</taxon>
    </lineage>
</organism>
<keyword evidence="5" id="KW-0479">Metal-binding</keyword>
<evidence type="ECO:0000256" key="4">
    <source>
        <dbReference type="ARBA" id="ARBA00023154"/>
    </source>
</evidence>
<comment type="cofactor">
    <cofactor evidence="5">
        <name>Mn(2+)</name>
        <dbReference type="ChEBI" id="CHEBI:29035"/>
    </cofactor>
    <text evidence="5">The Mn(2+) ion enhances activity.</text>
</comment>
<dbReference type="Gene3D" id="3.40.630.10">
    <property type="entry name" value="Zn peptidases"/>
    <property type="match status" value="1"/>
</dbReference>
<dbReference type="Pfam" id="PF01546">
    <property type="entry name" value="Peptidase_M20"/>
    <property type="match status" value="1"/>
</dbReference>
<sequence>MVEVENAAKIQTFLIETYHHLHQHPELSDHEFETSTFIRSKLAEWGIPLKKTSLKTGVIAELDSGKSGPTVALRADIDALPVQETTNLAFASQNAGVMHACGHDIHITSLLGAAYVLTHQSIDFSGKIRFIFQPSEEANEGALQVIHAGHAQGIAAILGLHVKPGKPVGNIGLRAGYTAGSIDKFDVVIKGTATHAAHPDQGTDVIVALTSIVTALQTIVSRNIEPTSSAVLSVTELHAGTAWNILPKTAAFSGTVRVLEKKERELIRSRFEEVVSQVSSAYGTNAEINWYVGDPAVYNDPKLTEIVRDETSKFTETFESRAELGSDDFSCYQELLPGVYAHLGVGETGEIHHSDFAPDENAILSGVSYFVNNTLRLLNELG</sequence>
<dbReference type="InterPro" id="IPR002933">
    <property type="entry name" value="Peptidase_M20"/>
</dbReference>
<evidence type="ECO:0000259" key="6">
    <source>
        <dbReference type="Pfam" id="PF07687"/>
    </source>
</evidence>
<dbReference type="InterPro" id="IPR011650">
    <property type="entry name" value="Peptidase_M20_dimer"/>
</dbReference>
<comment type="caution">
    <text evidence="7">The sequence shown here is derived from an EMBL/GenBank/DDBJ whole genome shotgun (WGS) entry which is preliminary data.</text>
</comment>
<dbReference type="FunFam" id="3.30.70.360:FF:000001">
    <property type="entry name" value="N-acetyldiaminopimelate deacetylase"/>
    <property type="match status" value="1"/>
</dbReference>
<evidence type="ECO:0000256" key="3">
    <source>
        <dbReference type="ARBA" id="ARBA00022915"/>
    </source>
</evidence>
<dbReference type="EMBL" id="AYZD01000011">
    <property type="protein sequence ID" value="KRM96917.1"/>
    <property type="molecule type" value="Genomic_DNA"/>
</dbReference>
<dbReference type="PANTHER" id="PTHR11014">
    <property type="entry name" value="PEPTIDASE M20 FAMILY MEMBER"/>
    <property type="match status" value="1"/>
</dbReference>
<dbReference type="PIRSF" id="PIRSF005962">
    <property type="entry name" value="Pept_M20D_amidohydro"/>
    <property type="match status" value="1"/>
</dbReference>
<feature type="domain" description="Peptidase M20 dimerisation" evidence="6">
    <location>
        <begin position="184"/>
        <end position="279"/>
    </location>
</feature>
<dbReference type="InterPro" id="IPR036264">
    <property type="entry name" value="Bact_exopeptidase_dim_dom"/>
</dbReference>
<dbReference type="SUPFAM" id="SSF55031">
    <property type="entry name" value="Bacterial exopeptidase dimerisation domain"/>
    <property type="match status" value="1"/>
</dbReference>
<keyword evidence="3" id="KW-0220">Diaminopimelate biosynthesis</keyword>
<dbReference type="OrthoDB" id="9776731at2"/>
<dbReference type="InterPro" id="IPR017439">
    <property type="entry name" value="Amidohydrolase"/>
</dbReference>
<keyword evidence="8" id="KW-1185">Reference proteome</keyword>
<feature type="binding site" evidence="5">
    <location>
        <position position="137"/>
    </location>
    <ligand>
        <name>Mn(2+)</name>
        <dbReference type="ChEBI" id="CHEBI:29035"/>
        <label>2</label>
    </ligand>
</feature>
<name>A0A0R2CZN1_9LACO</name>
<dbReference type="GO" id="GO:0009085">
    <property type="term" value="P:lysine biosynthetic process"/>
    <property type="evidence" value="ECO:0007669"/>
    <property type="project" value="UniProtKB-KW"/>
</dbReference>
<feature type="binding site" evidence="5">
    <location>
        <position position="161"/>
    </location>
    <ligand>
        <name>Mn(2+)</name>
        <dbReference type="ChEBI" id="CHEBI:29035"/>
        <label>2</label>
    </ligand>
</feature>
<proteinExistence type="predicted"/>
<dbReference type="PANTHER" id="PTHR11014:SF63">
    <property type="entry name" value="METALLOPEPTIDASE, PUTATIVE (AFU_ORTHOLOGUE AFUA_6G09600)-RELATED"/>
    <property type="match status" value="1"/>
</dbReference>